<reference evidence="7 8" key="1">
    <citation type="submission" date="2018-11" db="EMBL/GenBank/DDBJ databases">
        <authorList>
            <person name="Stevens M.J."/>
            <person name="Cernela N."/>
            <person name="Spoerry Serrano N."/>
            <person name="Schmitt S."/>
            <person name="Schrenzel J."/>
            <person name="Stephan R."/>
        </authorList>
    </citation>
    <scope>NUCLEOTIDE SEQUENCE [LARGE SCALE GENOMIC DNA]</scope>
    <source>
        <strain evidence="7 8">PP422</strain>
    </source>
</reference>
<dbReference type="EMBL" id="RSDO01000001">
    <property type="protein sequence ID" value="RRR55485.1"/>
    <property type="molecule type" value="Genomic_DNA"/>
</dbReference>
<organism evidence="7 8">
    <name type="scientific">Streptococcus suis</name>
    <dbReference type="NCBI Taxonomy" id="1307"/>
    <lineage>
        <taxon>Bacteria</taxon>
        <taxon>Bacillati</taxon>
        <taxon>Bacillota</taxon>
        <taxon>Bacilli</taxon>
        <taxon>Lactobacillales</taxon>
        <taxon>Streptococcaceae</taxon>
        <taxon>Streptococcus</taxon>
    </lineage>
</organism>
<evidence type="ECO:0000256" key="6">
    <source>
        <dbReference type="SAM" id="Phobius"/>
    </source>
</evidence>
<keyword evidence="4 6" id="KW-1133">Transmembrane helix</keyword>
<evidence type="ECO:0000256" key="3">
    <source>
        <dbReference type="ARBA" id="ARBA00022692"/>
    </source>
</evidence>
<feature type="transmembrane region" description="Helical" evidence="6">
    <location>
        <begin position="33"/>
        <end position="57"/>
    </location>
</feature>
<gene>
    <name evidence="7" type="ORF">EI998_00175</name>
</gene>
<evidence type="ECO:0000256" key="5">
    <source>
        <dbReference type="ARBA" id="ARBA00023136"/>
    </source>
</evidence>
<keyword evidence="2" id="KW-1003">Cell membrane</keyword>
<feature type="transmembrane region" description="Helical" evidence="6">
    <location>
        <begin position="212"/>
        <end position="233"/>
    </location>
</feature>
<dbReference type="GO" id="GO:0005886">
    <property type="term" value="C:plasma membrane"/>
    <property type="evidence" value="ECO:0007669"/>
    <property type="project" value="UniProtKB-SubCell"/>
</dbReference>
<dbReference type="PANTHER" id="PTHR30213">
    <property type="entry name" value="INNER MEMBRANE PROTEIN YHJD"/>
    <property type="match status" value="1"/>
</dbReference>
<evidence type="ECO:0000313" key="8">
    <source>
        <dbReference type="Proteomes" id="UP000274117"/>
    </source>
</evidence>
<dbReference type="InterPro" id="IPR017039">
    <property type="entry name" value="Virul_fac_BrkB"/>
</dbReference>
<feature type="transmembrane region" description="Helical" evidence="6">
    <location>
        <begin position="92"/>
        <end position="112"/>
    </location>
</feature>
<keyword evidence="3 6" id="KW-0812">Transmembrane</keyword>
<dbReference type="PANTHER" id="PTHR30213:SF0">
    <property type="entry name" value="UPF0761 MEMBRANE PROTEIN YIHY"/>
    <property type="match status" value="1"/>
</dbReference>
<feature type="transmembrane region" description="Helical" evidence="6">
    <location>
        <begin position="133"/>
        <end position="163"/>
    </location>
</feature>
<evidence type="ECO:0000313" key="7">
    <source>
        <dbReference type="EMBL" id="RRR55485.1"/>
    </source>
</evidence>
<dbReference type="Proteomes" id="UP000274117">
    <property type="component" value="Unassembled WGS sequence"/>
</dbReference>
<evidence type="ECO:0000256" key="1">
    <source>
        <dbReference type="ARBA" id="ARBA00004651"/>
    </source>
</evidence>
<evidence type="ECO:0000256" key="2">
    <source>
        <dbReference type="ARBA" id="ARBA00022475"/>
    </source>
</evidence>
<keyword evidence="5 6" id="KW-0472">Membrane</keyword>
<protein>
    <submittedName>
        <fullName evidence="7">YihY/virulence factor BrkB family protein</fullName>
    </submittedName>
</protein>
<name>A0A3R8T167_STRSU</name>
<accession>A0A3R8T167</accession>
<dbReference type="Pfam" id="PF03631">
    <property type="entry name" value="Virul_fac_BrkB"/>
    <property type="match status" value="1"/>
</dbReference>
<evidence type="ECO:0000256" key="4">
    <source>
        <dbReference type="ARBA" id="ARBA00022989"/>
    </source>
</evidence>
<feature type="transmembrane region" description="Helical" evidence="6">
    <location>
        <begin position="245"/>
        <end position="271"/>
    </location>
</feature>
<sequence>MKEETLFEKVKSFFGSFFAFYRSAEVDLTSVAVAYYLLISGFPILLTLANLLPYFPFDVEEILVILKEFIPSQFSGTVLPTVRLLLTQRSSSWLGISIMTTLWTVSKSMMILQKAVNKAYGVTDHRNVILARIVGVLMGLGLQTILILSITLLTFGQAIVQFIRSNLGIANDWLLGIFSQVQWIAYLALAVSLIMFYYVLPNVKIPKLRYVLPGPAFVLGVFISLGNMLATYVQRSADKMVDVRLVTSLVFLVVMIWFILLSHLLIVGAVLNATVQSRQEGEFEQRSGDMKETWKALKRFFTRKQST</sequence>
<comment type="subcellular location">
    <subcellularLocation>
        <location evidence="1">Cell membrane</location>
        <topology evidence="1">Multi-pass membrane protein</topology>
    </subcellularLocation>
</comment>
<reference evidence="7 8" key="2">
    <citation type="submission" date="2018-12" db="EMBL/GenBank/DDBJ databases">
        <title>Whole-genome sequences of fifteen clinical Streptococcus suis strains isolated from pigs between 2006 and 2018.</title>
        <authorList>
            <person name="Stevens M.J.A."/>
            <person name="Cernela N."/>
            <person name="Spoerry Serrano N."/>
            <person name="Schmitt S."/>
            <person name="Schrenzel J."/>
            <person name="Stephan R."/>
        </authorList>
    </citation>
    <scope>NUCLEOTIDE SEQUENCE [LARGE SCALE GENOMIC DNA]</scope>
    <source>
        <strain evidence="7 8">PP422</strain>
    </source>
</reference>
<dbReference type="PIRSF" id="PIRSF035875">
    <property type="entry name" value="RNase_BN"/>
    <property type="match status" value="1"/>
</dbReference>
<feature type="transmembrane region" description="Helical" evidence="6">
    <location>
        <begin position="183"/>
        <end position="200"/>
    </location>
</feature>
<comment type="caution">
    <text evidence="7">The sequence shown here is derived from an EMBL/GenBank/DDBJ whole genome shotgun (WGS) entry which is preliminary data.</text>
</comment>
<proteinExistence type="predicted"/>
<dbReference type="AlphaFoldDB" id="A0A3R8T167"/>